<dbReference type="SUPFAM" id="SSF55729">
    <property type="entry name" value="Acyl-CoA N-acyltransferases (Nat)"/>
    <property type="match status" value="1"/>
</dbReference>
<feature type="domain" description="N-acetyltransferase" evidence="1">
    <location>
        <begin position="140"/>
        <end position="175"/>
    </location>
</feature>
<evidence type="ECO:0000259" key="1">
    <source>
        <dbReference type="Pfam" id="PF00583"/>
    </source>
</evidence>
<name>A0A0K2URJ9_LEPSM</name>
<organism evidence="3">
    <name type="scientific">Lepeophtheirus salmonis</name>
    <name type="common">Salmon louse</name>
    <name type="synonym">Caligus salmonis</name>
    <dbReference type="NCBI Taxonomy" id="72036"/>
    <lineage>
        <taxon>Eukaryota</taxon>
        <taxon>Metazoa</taxon>
        <taxon>Ecdysozoa</taxon>
        <taxon>Arthropoda</taxon>
        <taxon>Crustacea</taxon>
        <taxon>Multicrustacea</taxon>
        <taxon>Hexanauplia</taxon>
        <taxon>Copepoda</taxon>
        <taxon>Siphonostomatoida</taxon>
        <taxon>Caligidae</taxon>
        <taxon>Lepeophtheirus</taxon>
    </lineage>
</organism>
<evidence type="ECO:0000313" key="2">
    <source>
        <dbReference type="EMBL" id="CAF2888364.1"/>
    </source>
</evidence>
<keyword evidence="4" id="KW-1185">Reference proteome</keyword>
<feature type="non-terminal residue" evidence="3">
    <location>
        <position position="1"/>
    </location>
</feature>
<dbReference type="Proteomes" id="UP000675881">
    <property type="component" value="Chromosome 3"/>
</dbReference>
<protein>
    <submittedName>
        <fullName evidence="2">(salmon louse) hypothetical protein</fullName>
    </submittedName>
</protein>
<reference evidence="3" key="1">
    <citation type="submission" date="2014-05" db="EMBL/GenBank/DDBJ databases">
        <authorList>
            <person name="Chronopoulou M."/>
        </authorList>
    </citation>
    <scope>NUCLEOTIDE SEQUENCE</scope>
    <source>
        <tissue evidence="3">Whole organism</tissue>
    </source>
</reference>
<dbReference type="AlphaFoldDB" id="A0A0K2URJ9"/>
<evidence type="ECO:0000313" key="3">
    <source>
        <dbReference type="EMBL" id="CDW40879.1"/>
    </source>
</evidence>
<sequence length="228" mass="26387">MGSEGYHFKTLGVEAIEDVMEFIREFFNVQEPLAVMLDLCPFGYRIPAQQKEYEGYLKNNLSLGIFNSNEELIGITIVNGSIKNDNNEEDEYILNKNKCECSAPPENLKIVNQFLYDVETNYGKEKDIFKLLKANKIMDVFIICIKPSYGHKGLGRMLMRECEKRAEKMGFQILKCVGTSLFTQKICSKEGFKSLYRIKYENYEINGEKVFKKDCGVHKDAVMLYKRL</sequence>
<evidence type="ECO:0000313" key="4">
    <source>
        <dbReference type="Proteomes" id="UP000675881"/>
    </source>
</evidence>
<gene>
    <name evidence="2" type="ORF">LSAA_7267</name>
</gene>
<dbReference type="Gene3D" id="3.40.630.30">
    <property type="match status" value="1"/>
</dbReference>
<dbReference type="EMBL" id="HG994582">
    <property type="protein sequence ID" value="CAF2888364.1"/>
    <property type="molecule type" value="Genomic_DNA"/>
</dbReference>
<dbReference type="PANTHER" id="PTHR20905">
    <property type="entry name" value="N-ACETYLTRANSFERASE-RELATED"/>
    <property type="match status" value="1"/>
</dbReference>
<dbReference type="EMBL" id="HACA01023518">
    <property type="protein sequence ID" value="CDW40879.1"/>
    <property type="molecule type" value="Transcribed_RNA"/>
</dbReference>
<dbReference type="InterPro" id="IPR016181">
    <property type="entry name" value="Acyl_CoA_acyltransferase"/>
</dbReference>
<dbReference type="Pfam" id="PF00583">
    <property type="entry name" value="Acetyltransf_1"/>
    <property type="match status" value="1"/>
</dbReference>
<dbReference type="CDD" id="cd04301">
    <property type="entry name" value="NAT_SF"/>
    <property type="match status" value="1"/>
</dbReference>
<proteinExistence type="predicted"/>
<accession>A0A0K2URJ9</accession>
<dbReference type="InterPro" id="IPR000182">
    <property type="entry name" value="GNAT_dom"/>
</dbReference>
<dbReference type="GO" id="GO:0008080">
    <property type="term" value="F:N-acetyltransferase activity"/>
    <property type="evidence" value="ECO:0007669"/>
    <property type="project" value="TreeGrafter"/>
</dbReference>
<reference evidence="2" key="2">
    <citation type="submission" date="2021-02" db="EMBL/GenBank/DDBJ databases">
        <authorList>
            <person name="Bekaert M."/>
        </authorList>
    </citation>
    <scope>NUCLEOTIDE SEQUENCE</scope>
    <source>
        <strain evidence="2">IoA-00</strain>
    </source>
</reference>
<dbReference type="OrthoDB" id="41532at2759"/>
<dbReference type="PANTHER" id="PTHR20905:SF1">
    <property type="entry name" value="AT07410P-RELATED"/>
    <property type="match status" value="1"/>
</dbReference>